<protein>
    <recommendedName>
        <fullName evidence="9">Cytochrome C oxidase subunit IV family protein</fullName>
    </recommendedName>
</protein>
<keyword evidence="2" id="KW-1003">Cell membrane</keyword>
<reference evidence="7 8" key="1">
    <citation type="submission" date="2017-12" db="EMBL/GenBank/DDBJ databases">
        <title>Phylogenetic diversity of female urinary microbiome.</title>
        <authorList>
            <person name="Thomas-White K."/>
            <person name="Wolfe A.J."/>
        </authorList>
    </citation>
    <scope>NUCLEOTIDE SEQUENCE [LARGE SCALE GENOMIC DNA]</scope>
    <source>
        <strain evidence="7 8">UMB0777</strain>
    </source>
</reference>
<gene>
    <name evidence="7" type="ORF">CYJ73_26100</name>
</gene>
<feature type="transmembrane region" description="Helical" evidence="6">
    <location>
        <begin position="85"/>
        <end position="103"/>
    </location>
</feature>
<organism evidence="7 8">
    <name type="scientific">Gordonia terrae</name>
    <dbReference type="NCBI Taxonomy" id="2055"/>
    <lineage>
        <taxon>Bacteria</taxon>
        <taxon>Bacillati</taxon>
        <taxon>Actinomycetota</taxon>
        <taxon>Actinomycetes</taxon>
        <taxon>Mycobacteriales</taxon>
        <taxon>Gordoniaceae</taxon>
        <taxon>Gordonia</taxon>
    </lineage>
</organism>
<evidence type="ECO:0000256" key="2">
    <source>
        <dbReference type="ARBA" id="ARBA00022475"/>
    </source>
</evidence>
<evidence type="ECO:0000256" key="1">
    <source>
        <dbReference type="ARBA" id="ARBA00004651"/>
    </source>
</evidence>
<comment type="caution">
    <text evidence="7">The sequence shown here is derived from an EMBL/GenBank/DDBJ whole genome shotgun (WGS) entry which is preliminary data.</text>
</comment>
<evidence type="ECO:0000256" key="6">
    <source>
        <dbReference type="SAM" id="Phobius"/>
    </source>
</evidence>
<dbReference type="Proteomes" id="UP000234662">
    <property type="component" value="Unassembled WGS sequence"/>
</dbReference>
<feature type="transmembrane region" description="Helical" evidence="6">
    <location>
        <begin position="52"/>
        <end position="73"/>
    </location>
</feature>
<dbReference type="EMBL" id="PKJC01000058">
    <property type="protein sequence ID" value="PKZ62630.1"/>
    <property type="molecule type" value="Genomic_DNA"/>
</dbReference>
<sequence length="104" mass="11706">MSTHGHDSDSTESTVRLFGRDIFSLLWFAMAGASVLTYWLGTDHPMLQSARIAAALMLLIAFIKVWVIGNYFMETRDCPRSVRNSFAIWLAFSTISTIVVVLFI</sequence>
<name>A0A2I1R0H3_9ACTN</name>
<accession>A0A2I1R0H3</accession>
<dbReference type="Pfam" id="PF03626">
    <property type="entry name" value="COX4_pro"/>
    <property type="match status" value="1"/>
</dbReference>
<feature type="transmembrane region" description="Helical" evidence="6">
    <location>
        <begin position="22"/>
        <end position="40"/>
    </location>
</feature>
<keyword evidence="5 6" id="KW-0472">Membrane</keyword>
<evidence type="ECO:0000256" key="4">
    <source>
        <dbReference type="ARBA" id="ARBA00022989"/>
    </source>
</evidence>
<evidence type="ECO:0000313" key="7">
    <source>
        <dbReference type="EMBL" id="PKZ62630.1"/>
    </source>
</evidence>
<dbReference type="InterPro" id="IPR005171">
    <property type="entry name" value="Cyt_c_oxidase_su4_prok"/>
</dbReference>
<evidence type="ECO:0000256" key="3">
    <source>
        <dbReference type="ARBA" id="ARBA00022692"/>
    </source>
</evidence>
<keyword evidence="4 6" id="KW-1133">Transmembrane helix</keyword>
<proteinExistence type="predicted"/>
<dbReference type="AlphaFoldDB" id="A0A2I1R0H3"/>
<evidence type="ECO:0008006" key="9">
    <source>
        <dbReference type="Google" id="ProtNLM"/>
    </source>
</evidence>
<evidence type="ECO:0000313" key="8">
    <source>
        <dbReference type="Proteomes" id="UP000234662"/>
    </source>
</evidence>
<keyword evidence="3 6" id="KW-0812">Transmembrane</keyword>
<dbReference type="GO" id="GO:0005886">
    <property type="term" value="C:plasma membrane"/>
    <property type="evidence" value="ECO:0007669"/>
    <property type="project" value="UniProtKB-SubCell"/>
</dbReference>
<comment type="subcellular location">
    <subcellularLocation>
        <location evidence="1">Cell membrane</location>
        <topology evidence="1">Multi-pass membrane protein</topology>
    </subcellularLocation>
</comment>
<evidence type="ECO:0000256" key="5">
    <source>
        <dbReference type="ARBA" id="ARBA00023136"/>
    </source>
</evidence>